<evidence type="ECO:0000313" key="2">
    <source>
        <dbReference type="EMBL" id="RGR11788.1"/>
    </source>
</evidence>
<proteinExistence type="predicted"/>
<keyword evidence="1" id="KW-1133">Transmembrane helix</keyword>
<sequence>MPKVYNMKKEETNINSRKHSVTVQRASRSLYLMPHTLYLNFIFYILYLILSSSCHYPRPDLEDGKLGAKTRDSLAYLYERHYTWNTNLEVQEDSVTIACLPVKDCYNTLYKGDRVVVAEFAIHPTDSVDSVWVKLAHSQEVQGWLREKDMIRAFVPTDSISQAIYLFSDTHAFYFIVIFALFVAAWLFRAFRRKQLQMVYFNDIDSVYPLLLCLLLAFSATVYESMQVFVPETWQHFYFNPTLSPFKVPFVLSVFLMSLWLFVIVLLAVLDDLFRQLSPEAAVFYLLGLASCCIFCYFFFILTTHIYIGYLFIAVFVWVFFRKLRSSLAASRYRCGNCGQKIGAKGVCPHCGAINE</sequence>
<evidence type="ECO:0008006" key="4">
    <source>
        <dbReference type="Google" id="ProtNLM"/>
    </source>
</evidence>
<feature type="transmembrane region" description="Helical" evidence="1">
    <location>
        <begin position="282"/>
        <end position="300"/>
    </location>
</feature>
<reference evidence="2 3" key="1">
    <citation type="submission" date="2018-08" db="EMBL/GenBank/DDBJ databases">
        <title>A genome reference for cultivated species of the human gut microbiota.</title>
        <authorList>
            <person name="Zou Y."/>
            <person name="Xue W."/>
            <person name="Luo G."/>
        </authorList>
    </citation>
    <scope>NUCLEOTIDE SEQUENCE [LARGE SCALE GENOMIC DNA]</scope>
    <source>
        <strain evidence="2 3">AF26-20BH</strain>
    </source>
</reference>
<dbReference type="Proteomes" id="UP000283310">
    <property type="component" value="Unassembled WGS sequence"/>
</dbReference>
<feature type="transmembrane region" description="Helical" evidence="1">
    <location>
        <begin position="208"/>
        <end position="230"/>
    </location>
</feature>
<gene>
    <name evidence="2" type="ORF">DWY65_11540</name>
</gene>
<name>A0A412DIW3_BACSE</name>
<organism evidence="2 3">
    <name type="scientific">Bacteroides stercoris</name>
    <dbReference type="NCBI Taxonomy" id="46506"/>
    <lineage>
        <taxon>Bacteria</taxon>
        <taxon>Pseudomonadati</taxon>
        <taxon>Bacteroidota</taxon>
        <taxon>Bacteroidia</taxon>
        <taxon>Bacteroidales</taxon>
        <taxon>Bacteroidaceae</taxon>
        <taxon>Bacteroides</taxon>
    </lineage>
</organism>
<dbReference type="EMBL" id="QRTW01000020">
    <property type="protein sequence ID" value="RGR11788.1"/>
    <property type="molecule type" value="Genomic_DNA"/>
</dbReference>
<feature type="transmembrane region" description="Helical" evidence="1">
    <location>
        <begin position="306"/>
        <end position="324"/>
    </location>
</feature>
<accession>A0A412DIW3</accession>
<keyword evidence="1" id="KW-0472">Membrane</keyword>
<protein>
    <recommendedName>
        <fullName evidence="4">Zinc ribbon domain-containing protein</fullName>
    </recommendedName>
</protein>
<keyword evidence="1" id="KW-0812">Transmembrane</keyword>
<evidence type="ECO:0000256" key="1">
    <source>
        <dbReference type="SAM" id="Phobius"/>
    </source>
</evidence>
<comment type="caution">
    <text evidence="2">The sequence shown here is derived from an EMBL/GenBank/DDBJ whole genome shotgun (WGS) entry which is preliminary data.</text>
</comment>
<feature type="transmembrane region" description="Helical" evidence="1">
    <location>
        <begin position="30"/>
        <end position="50"/>
    </location>
</feature>
<dbReference type="AlphaFoldDB" id="A0A412DIW3"/>
<feature type="transmembrane region" description="Helical" evidence="1">
    <location>
        <begin position="250"/>
        <end position="270"/>
    </location>
</feature>
<feature type="transmembrane region" description="Helical" evidence="1">
    <location>
        <begin position="171"/>
        <end position="188"/>
    </location>
</feature>
<evidence type="ECO:0000313" key="3">
    <source>
        <dbReference type="Proteomes" id="UP000283310"/>
    </source>
</evidence>